<evidence type="ECO:0000259" key="10">
    <source>
        <dbReference type="Pfam" id="PF02879"/>
    </source>
</evidence>
<dbReference type="SUPFAM" id="SSF55957">
    <property type="entry name" value="Phosphoglucomutase, C-terminal domain"/>
    <property type="match status" value="1"/>
</dbReference>
<dbReference type="Pfam" id="PF02878">
    <property type="entry name" value="PGM_PMM_I"/>
    <property type="match status" value="1"/>
</dbReference>
<dbReference type="Pfam" id="PF00408">
    <property type="entry name" value="PGM_PMM_IV"/>
    <property type="match status" value="1"/>
</dbReference>
<accession>A0A932I031</accession>
<dbReference type="CDD" id="cd03089">
    <property type="entry name" value="PMM_PGM"/>
    <property type="match status" value="1"/>
</dbReference>
<evidence type="ECO:0000256" key="3">
    <source>
        <dbReference type="ARBA" id="ARBA00022553"/>
    </source>
</evidence>
<dbReference type="PRINTS" id="PR00509">
    <property type="entry name" value="PGMPMM"/>
</dbReference>
<comment type="similarity">
    <text evidence="2 7">Belongs to the phosphohexose mutase family.</text>
</comment>
<comment type="caution">
    <text evidence="12">The sequence shown here is derived from an EMBL/GenBank/DDBJ whole genome shotgun (WGS) entry which is preliminary data.</text>
</comment>
<name>A0A932I031_UNCTE</name>
<dbReference type="Proteomes" id="UP000782312">
    <property type="component" value="Unassembled WGS sequence"/>
</dbReference>
<gene>
    <name evidence="12" type="ORF">HYZ11_14695</name>
</gene>
<dbReference type="GO" id="GO:0016868">
    <property type="term" value="F:intramolecular phosphotransferase activity"/>
    <property type="evidence" value="ECO:0007669"/>
    <property type="project" value="InterPro"/>
</dbReference>
<feature type="domain" description="Alpha-D-phosphohexomutase C-terminal" evidence="8">
    <location>
        <begin position="369"/>
        <end position="443"/>
    </location>
</feature>
<dbReference type="InterPro" id="IPR005846">
    <property type="entry name" value="A-D-PHexomutase_a/b/a-III"/>
</dbReference>
<dbReference type="InterPro" id="IPR005843">
    <property type="entry name" value="A-D-PHexomutase_C"/>
</dbReference>
<dbReference type="GO" id="GO:0000287">
    <property type="term" value="F:magnesium ion binding"/>
    <property type="evidence" value="ECO:0007669"/>
    <property type="project" value="InterPro"/>
</dbReference>
<dbReference type="InterPro" id="IPR005841">
    <property type="entry name" value="Alpha-D-phosphohexomutase_SF"/>
</dbReference>
<evidence type="ECO:0000256" key="2">
    <source>
        <dbReference type="ARBA" id="ARBA00010231"/>
    </source>
</evidence>
<dbReference type="PROSITE" id="PS00710">
    <property type="entry name" value="PGM_PMM"/>
    <property type="match status" value="1"/>
</dbReference>
<feature type="domain" description="Alpha-D-phosphohexomutase alpha/beta/alpha" evidence="9">
    <location>
        <begin position="4"/>
        <end position="132"/>
    </location>
</feature>
<evidence type="ECO:0000259" key="11">
    <source>
        <dbReference type="Pfam" id="PF02880"/>
    </source>
</evidence>
<dbReference type="InterPro" id="IPR005844">
    <property type="entry name" value="A-D-PHexomutase_a/b/a-I"/>
</dbReference>
<dbReference type="Pfam" id="PF02880">
    <property type="entry name" value="PGM_PMM_III"/>
    <property type="match status" value="1"/>
</dbReference>
<dbReference type="AlphaFoldDB" id="A0A932I031"/>
<dbReference type="PANTHER" id="PTHR43771:SF2">
    <property type="entry name" value="PHOSPHOMANNOMUTASE_PHOSPHOGLUCOMUTASE"/>
    <property type="match status" value="1"/>
</dbReference>
<dbReference type="InterPro" id="IPR036900">
    <property type="entry name" value="A-D-PHexomutase_C_sf"/>
</dbReference>
<keyword evidence="5 7" id="KW-0460">Magnesium</keyword>
<organism evidence="12 13">
    <name type="scientific">Tectimicrobiota bacterium</name>
    <dbReference type="NCBI Taxonomy" id="2528274"/>
    <lineage>
        <taxon>Bacteria</taxon>
        <taxon>Pseudomonadati</taxon>
        <taxon>Nitrospinota/Tectimicrobiota group</taxon>
        <taxon>Candidatus Tectimicrobiota</taxon>
    </lineage>
</organism>
<keyword evidence="3" id="KW-0597">Phosphoprotein</keyword>
<evidence type="ECO:0000313" key="13">
    <source>
        <dbReference type="Proteomes" id="UP000782312"/>
    </source>
</evidence>
<evidence type="ECO:0000313" key="12">
    <source>
        <dbReference type="EMBL" id="MBI3128851.1"/>
    </source>
</evidence>
<sequence length="456" mass="49626">MNPRIFREYDIRGVVGRDLTPPVVRTIGQAIGTHMGGANGAHVALGRDNRLSSPEFYQYLREGLCAAGCAVTGVGMVPTPCLSFATHRLDVRGGVQITGSHNPPEFNGFKITKDKEAIHGEEIQALYHLIRDKKLHQAAQPGDFREIDLQPDYVARASQGLELERPVKVVIDAGNGIAGPLATRTLKAIGADVTGIFTEPDGTYPNHHPDPTIPQNLQSLIAKVKETGAEVGIGFDGDGDRLGVVDSTGRIIWGDELLILYAEPILARRPGEAIVFDVKCSSRLAEAVQKMKGRPVMSATGHSLIRARLVAEKAPLGGELSGHIFFVDGYLGYDDAIYAAARLLHLLGSGGKTLAERMREIPPAIATPEMRVDCTDEDKFAIVEEIKAHFRGKYEVIEVDGARINFAKGWGLVRASNTQPVLVLRFEALDESSLRAYQREVFDQLKKFPSVQLPNA</sequence>
<evidence type="ECO:0000256" key="7">
    <source>
        <dbReference type="RuleBase" id="RU004326"/>
    </source>
</evidence>
<feature type="domain" description="Alpha-D-phosphohexomutase alpha/beta/alpha" evidence="11">
    <location>
        <begin position="253"/>
        <end position="362"/>
    </location>
</feature>
<dbReference type="Pfam" id="PF02879">
    <property type="entry name" value="PGM_PMM_II"/>
    <property type="match status" value="1"/>
</dbReference>
<dbReference type="InterPro" id="IPR005845">
    <property type="entry name" value="A-D-PHexomutase_a/b/a-II"/>
</dbReference>
<dbReference type="PANTHER" id="PTHR43771">
    <property type="entry name" value="PHOSPHOMANNOMUTASE"/>
    <property type="match status" value="1"/>
</dbReference>
<evidence type="ECO:0000256" key="1">
    <source>
        <dbReference type="ARBA" id="ARBA00001946"/>
    </source>
</evidence>
<feature type="domain" description="Alpha-D-phosphohexomutase alpha/beta/alpha" evidence="10">
    <location>
        <begin position="162"/>
        <end position="249"/>
    </location>
</feature>
<dbReference type="Gene3D" id="3.30.310.50">
    <property type="entry name" value="Alpha-D-phosphohexomutase, C-terminal domain"/>
    <property type="match status" value="1"/>
</dbReference>
<dbReference type="InterPro" id="IPR016055">
    <property type="entry name" value="A-D-PHexomutase_a/b/a-I/II/III"/>
</dbReference>
<evidence type="ECO:0000259" key="8">
    <source>
        <dbReference type="Pfam" id="PF00408"/>
    </source>
</evidence>
<evidence type="ECO:0000256" key="4">
    <source>
        <dbReference type="ARBA" id="ARBA00022723"/>
    </source>
</evidence>
<dbReference type="InterPro" id="IPR016066">
    <property type="entry name" value="A-D-PHexomutase_CS"/>
</dbReference>
<comment type="cofactor">
    <cofactor evidence="1">
        <name>Mg(2+)</name>
        <dbReference type="ChEBI" id="CHEBI:18420"/>
    </cofactor>
</comment>
<keyword evidence="6" id="KW-0413">Isomerase</keyword>
<proteinExistence type="inferred from homology"/>
<dbReference type="EMBL" id="JACPUR010000035">
    <property type="protein sequence ID" value="MBI3128851.1"/>
    <property type="molecule type" value="Genomic_DNA"/>
</dbReference>
<reference evidence="12" key="1">
    <citation type="submission" date="2020-07" db="EMBL/GenBank/DDBJ databases">
        <title>Huge and variable diversity of episymbiotic CPR bacteria and DPANN archaea in groundwater ecosystems.</title>
        <authorList>
            <person name="He C.Y."/>
            <person name="Keren R."/>
            <person name="Whittaker M."/>
            <person name="Farag I.F."/>
            <person name="Doudna J."/>
            <person name="Cate J.H.D."/>
            <person name="Banfield J.F."/>
        </authorList>
    </citation>
    <scope>NUCLEOTIDE SEQUENCE</scope>
    <source>
        <strain evidence="12">NC_groundwater_763_Ag_S-0.2um_68_21</strain>
    </source>
</reference>
<dbReference type="GO" id="GO:0005975">
    <property type="term" value="P:carbohydrate metabolic process"/>
    <property type="evidence" value="ECO:0007669"/>
    <property type="project" value="InterPro"/>
</dbReference>
<evidence type="ECO:0000259" key="9">
    <source>
        <dbReference type="Pfam" id="PF02878"/>
    </source>
</evidence>
<keyword evidence="4 7" id="KW-0479">Metal-binding</keyword>
<protein>
    <submittedName>
        <fullName evidence="12">Phosphomannomutase/phosphoglucomutase</fullName>
    </submittedName>
</protein>
<dbReference type="SUPFAM" id="SSF53738">
    <property type="entry name" value="Phosphoglucomutase, first 3 domains"/>
    <property type="match status" value="3"/>
</dbReference>
<evidence type="ECO:0000256" key="6">
    <source>
        <dbReference type="ARBA" id="ARBA00023235"/>
    </source>
</evidence>
<evidence type="ECO:0000256" key="5">
    <source>
        <dbReference type="ARBA" id="ARBA00022842"/>
    </source>
</evidence>
<dbReference type="Gene3D" id="3.40.120.10">
    <property type="entry name" value="Alpha-D-Glucose-1,6-Bisphosphate, subunit A, domain 3"/>
    <property type="match status" value="3"/>
</dbReference>